<dbReference type="RefSeq" id="WP_207682651.1">
    <property type="nucleotide sequence ID" value="NZ_CP061800.1"/>
</dbReference>
<dbReference type="KEGG" id="dmm:dnm_035130"/>
<dbReference type="EMBL" id="CP061800">
    <property type="protein sequence ID" value="QTA87479.1"/>
    <property type="molecule type" value="Genomic_DNA"/>
</dbReference>
<dbReference type="AlphaFoldDB" id="A0A975GN77"/>
<sequence>MSAGIKRKKLLVEGADDKSVIPELIEANGIRWGETAREAIVHIQDFGGTENLLAPHEIST</sequence>
<name>A0A975GN77_9BACT</name>
<reference evidence="1" key="1">
    <citation type="journal article" date="2021" name="Microb. Physiol.">
        <title>Proteogenomic Insights into the Physiology of Marine, Sulfate-Reducing, Filamentous Desulfonema limicola and Desulfonema magnum.</title>
        <authorList>
            <person name="Schnaars V."/>
            <person name="Wohlbrand L."/>
            <person name="Scheve S."/>
            <person name="Hinrichs C."/>
            <person name="Reinhardt R."/>
            <person name="Rabus R."/>
        </authorList>
    </citation>
    <scope>NUCLEOTIDE SEQUENCE</scope>
    <source>
        <strain evidence="1">4be13</strain>
    </source>
</reference>
<gene>
    <name evidence="1" type="ORF">dnm_035130</name>
</gene>
<proteinExistence type="predicted"/>
<evidence type="ECO:0000313" key="2">
    <source>
        <dbReference type="Proteomes" id="UP000663722"/>
    </source>
</evidence>
<organism evidence="1 2">
    <name type="scientific">Desulfonema magnum</name>
    <dbReference type="NCBI Taxonomy" id="45655"/>
    <lineage>
        <taxon>Bacteria</taxon>
        <taxon>Pseudomonadati</taxon>
        <taxon>Thermodesulfobacteriota</taxon>
        <taxon>Desulfobacteria</taxon>
        <taxon>Desulfobacterales</taxon>
        <taxon>Desulfococcaceae</taxon>
        <taxon>Desulfonema</taxon>
    </lineage>
</organism>
<keyword evidence="2" id="KW-1185">Reference proteome</keyword>
<protein>
    <submittedName>
        <fullName evidence="1">Uncharacterized protein</fullName>
    </submittedName>
</protein>
<accession>A0A975GN77</accession>
<dbReference type="InterPro" id="IPR024508">
    <property type="entry name" value="DUF3226"/>
</dbReference>
<dbReference type="Proteomes" id="UP000663722">
    <property type="component" value="Chromosome"/>
</dbReference>
<evidence type="ECO:0000313" key="1">
    <source>
        <dbReference type="EMBL" id="QTA87479.1"/>
    </source>
</evidence>
<dbReference type="Pfam" id="PF11536">
    <property type="entry name" value="DUF3226"/>
    <property type="match status" value="1"/>
</dbReference>